<organism evidence="2 3">
    <name type="scientific">Oryza sativa subsp. japonica</name>
    <name type="common">Rice</name>
    <dbReference type="NCBI Taxonomy" id="39947"/>
    <lineage>
        <taxon>Eukaryota</taxon>
        <taxon>Viridiplantae</taxon>
        <taxon>Streptophyta</taxon>
        <taxon>Embryophyta</taxon>
        <taxon>Tracheophyta</taxon>
        <taxon>Spermatophyta</taxon>
        <taxon>Magnoliopsida</taxon>
        <taxon>Liliopsida</taxon>
        <taxon>Poales</taxon>
        <taxon>Poaceae</taxon>
        <taxon>BOP clade</taxon>
        <taxon>Oryzoideae</taxon>
        <taxon>Oryzeae</taxon>
        <taxon>Oryzinae</taxon>
        <taxon>Oryza</taxon>
        <taxon>Oryza sativa</taxon>
    </lineage>
</organism>
<accession>A0A5S6R756</accession>
<protein>
    <submittedName>
        <fullName evidence="2">Uncharacterized protein</fullName>
    </submittedName>
</protein>
<evidence type="ECO:0000313" key="2">
    <source>
        <dbReference type="EMBL" id="AAL77117.1"/>
    </source>
</evidence>
<reference evidence="3" key="1">
    <citation type="journal article" date="2005" name="Nature">
        <title>The map-based sequence of the rice genome.</title>
        <authorList>
            <consortium name="International rice genome sequencing project (IRGSP)"/>
            <person name="Matsumoto T."/>
            <person name="Wu J."/>
            <person name="Kanamori H."/>
            <person name="Katayose Y."/>
            <person name="Fujisawa M."/>
            <person name="Namiki N."/>
            <person name="Mizuno H."/>
            <person name="Yamamoto K."/>
            <person name="Antonio B.A."/>
            <person name="Baba T."/>
            <person name="Sakata K."/>
            <person name="Nagamura Y."/>
            <person name="Aoki H."/>
            <person name="Arikawa K."/>
            <person name="Arita K."/>
            <person name="Bito T."/>
            <person name="Chiden Y."/>
            <person name="Fujitsuka N."/>
            <person name="Fukunaka R."/>
            <person name="Hamada M."/>
            <person name="Harada C."/>
            <person name="Hayashi A."/>
            <person name="Hijishita S."/>
            <person name="Honda M."/>
            <person name="Hosokawa S."/>
            <person name="Ichikawa Y."/>
            <person name="Idonuma A."/>
            <person name="Iijima M."/>
            <person name="Ikeda M."/>
            <person name="Ikeno M."/>
            <person name="Ito K."/>
            <person name="Ito S."/>
            <person name="Ito T."/>
            <person name="Ito Y."/>
            <person name="Ito Y."/>
            <person name="Iwabuchi A."/>
            <person name="Kamiya K."/>
            <person name="Karasawa W."/>
            <person name="Kurita K."/>
            <person name="Katagiri S."/>
            <person name="Kikuta A."/>
            <person name="Kobayashi H."/>
            <person name="Kobayashi N."/>
            <person name="Machita K."/>
            <person name="Maehara T."/>
            <person name="Masukawa M."/>
            <person name="Mizubayashi T."/>
            <person name="Mukai Y."/>
            <person name="Nagasaki H."/>
            <person name="Nagata Y."/>
            <person name="Naito S."/>
            <person name="Nakashima M."/>
            <person name="Nakama Y."/>
            <person name="Nakamichi Y."/>
            <person name="Nakamura M."/>
            <person name="Meguro A."/>
            <person name="Negishi M."/>
            <person name="Ohta I."/>
            <person name="Ohta T."/>
            <person name="Okamoto M."/>
            <person name="Ono N."/>
            <person name="Saji S."/>
            <person name="Sakaguchi M."/>
            <person name="Sakai K."/>
            <person name="Shibata M."/>
            <person name="Shimokawa T."/>
            <person name="Song J."/>
            <person name="Takazaki Y."/>
            <person name="Terasawa K."/>
            <person name="Tsugane M."/>
            <person name="Tsuji K."/>
            <person name="Ueda S."/>
            <person name="Waki K."/>
            <person name="Yamagata H."/>
            <person name="Yamamoto M."/>
            <person name="Yamamoto S."/>
            <person name="Yamane H."/>
            <person name="Yoshiki S."/>
            <person name="Yoshihara R."/>
            <person name="Yukawa K."/>
            <person name="Zhong H."/>
            <person name="Yano M."/>
            <person name="Yuan Q."/>
            <person name="Ouyang S."/>
            <person name="Liu J."/>
            <person name="Jones K.M."/>
            <person name="Gansberger K."/>
            <person name="Moffat K."/>
            <person name="Hill J."/>
            <person name="Bera J."/>
            <person name="Fadrosh D."/>
            <person name="Jin S."/>
            <person name="Johri S."/>
            <person name="Kim M."/>
            <person name="Overton L."/>
            <person name="Reardon M."/>
            <person name="Tsitrin T."/>
            <person name="Vuong H."/>
            <person name="Weaver B."/>
            <person name="Ciecko A."/>
            <person name="Tallon L."/>
            <person name="Jackson J."/>
            <person name="Pai G."/>
            <person name="Aken S.V."/>
            <person name="Utterback T."/>
            <person name="Reidmuller S."/>
            <person name="Feldblyum T."/>
            <person name="Hsiao J."/>
            <person name="Zismann V."/>
            <person name="Iobst S."/>
            <person name="de Vazeille A.R."/>
            <person name="Buell C.R."/>
            <person name="Ying K."/>
            <person name="Li Y."/>
            <person name="Lu T."/>
            <person name="Huang Y."/>
            <person name="Zhao Q."/>
            <person name="Feng Q."/>
            <person name="Zhang L."/>
            <person name="Zhu J."/>
            <person name="Weng Q."/>
            <person name="Mu J."/>
            <person name="Lu Y."/>
            <person name="Fan D."/>
            <person name="Liu Y."/>
            <person name="Guan J."/>
            <person name="Zhang Y."/>
            <person name="Yu S."/>
            <person name="Liu X."/>
            <person name="Zhang Y."/>
            <person name="Hong G."/>
            <person name="Han B."/>
            <person name="Choisne N."/>
            <person name="Demange N."/>
            <person name="Orjeda G."/>
            <person name="Samain S."/>
            <person name="Cattolico L."/>
            <person name="Pelletier E."/>
            <person name="Couloux A."/>
            <person name="Segurens B."/>
            <person name="Wincker P."/>
            <person name="D'Hont A."/>
            <person name="Scarpelli C."/>
            <person name="Weissenbach J."/>
            <person name="Salanoubat M."/>
            <person name="Quetier F."/>
            <person name="Yu Y."/>
            <person name="Kim H.R."/>
            <person name="Rambo T."/>
            <person name="Currie J."/>
            <person name="Collura K."/>
            <person name="Luo M."/>
            <person name="Yang T."/>
            <person name="Ammiraju J.S.S."/>
            <person name="Engler F."/>
            <person name="Soderlund C."/>
            <person name="Wing R.A."/>
            <person name="Palmer L.E."/>
            <person name="de la Bastide M."/>
            <person name="Spiegel L."/>
            <person name="Nascimento L."/>
            <person name="Zutavern T."/>
            <person name="O'Shaughnessy A."/>
            <person name="Dike S."/>
            <person name="Dedhia N."/>
            <person name="Preston R."/>
            <person name="Balija V."/>
            <person name="McCombie W.R."/>
            <person name="Chow T."/>
            <person name="Chen H."/>
            <person name="Chung M."/>
            <person name="Chen C."/>
            <person name="Shaw J."/>
            <person name="Wu H."/>
            <person name="Hsiao K."/>
            <person name="Chao Y."/>
            <person name="Chu M."/>
            <person name="Cheng C."/>
            <person name="Hour A."/>
            <person name="Lee P."/>
            <person name="Lin S."/>
            <person name="Lin Y."/>
            <person name="Liou J."/>
            <person name="Liu S."/>
            <person name="Hsing Y."/>
            <person name="Raghuvanshi S."/>
            <person name="Mohanty A."/>
            <person name="Bharti A.K."/>
            <person name="Gaur A."/>
            <person name="Gupta V."/>
            <person name="Kumar D."/>
            <person name="Ravi V."/>
            <person name="Vij S."/>
            <person name="Kapur A."/>
            <person name="Khurana P."/>
            <person name="Khurana P."/>
            <person name="Khurana J.P."/>
            <person name="Tyagi A.K."/>
            <person name="Gaikwad K."/>
            <person name="Singh A."/>
            <person name="Dalal V."/>
            <person name="Srivastava S."/>
            <person name="Dixit A."/>
            <person name="Pal A.K."/>
            <person name="Ghazi I.A."/>
            <person name="Yadav M."/>
            <person name="Pandit A."/>
            <person name="Bhargava A."/>
            <person name="Sureshbabu K."/>
            <person name="Batra K."/>
            <person name="Sharma T.R."/>
            <person name="Mohapatra T."/>
            <person name="Singh N.K."/>
            <person name="Messing J."/>
            <person name="Nelson A.B."/>
            <person name="Fuks G."/>
            <person name="Kavchok S."/>
            <person name="Keizer G."/>
            <person name="Linton E."/>
            <person name="Llaca V."/>
            <person name="Song R."/>
            <person name="Tanyolac B."/>
            <person name="Young S."/>
            <person name="Ho-Il K."/>
            <person name="Hahn J.H."/>
            <person name="Sangsakoo G."/>
            <person name="Vanavichit A."/>
            <person name="de Mattos Luiz.A.T."/>
            <person name="Zimmer P.D."/>
            <person name="Malone G."/>
            <person name="Dellagostin O."/>
            <person name="de Oliveira A.C."/>
            <person name="Bevan M."/>
            <person name="Bancroft I."/>
            <person name="Minx P."/>
            <person name="Cordum H."/>
            <person name="Wilson R."/>
            <person name="Cheng Z."/>
            <person name="Jin W."/>
            <person name="Jiang J."/>
            <person name="Leong S.A."/>
            <person name="Iwama H."/>
            <person name="Gojobori T."/>
            <person name="Itoh T."/>
            <person name="Niimura Y."/>
            <person name="Fujii Y."/>
            <person name="Habara T."/>
            <person name="Sakai H."/>
            <person name="Sato Y."/>
            <person name="Wilson G."/>
            <person name="Kumar K."/>
            <person name="McCouch S."/>
            <person name="Juretic N."/>
            <person name="Hoen D."/>
            <person name="Wright S."/>
            <person name="Bruskiewich R."/>
            <person name="Bureau T."/>
            <person name="Miyao A."/>
            <person name="Hirochika H."/>
            <person name="Nishikawa T."/>
            <person name="Kadowaki K."/>
            <person name="Sugiura M."/>
            <person name="Burr B."/>
            <person name="Sasaki T."/>
        </authorList>
    </citation>
    <scope>NUCLEOTIDE SEQUENCE [LARGE SCALE GENOMIC DNA]</scope>
    <source>
        <strain evidence="3">cv. Nipponbare</strain>
    </source>
</reference>
<evidence type="ECO:0000256" key="1">
    <source>
        <dbReference type="SAM" id="MobiDB-lite"/>
    </source>
</evidence>
<reference evidence="3" key="2">
    <citation type="journal article" date="2008" name="Nucleic Acids Res.">
        <title>The rice annotation project database (RAP-DB): 2008 update.</title>
        <authorList>
            <consortium name="The rice annotation project (RAP)"/>
        </authorList>
    </citation>
    <scope>GENOME REANNOTATION</scope>
    <source>
        <strain evidence="3">cv. Nipponbare</strain>
    </source>
</reference>
<proteinExistence type="predicted"/>
<feature type="region of interest" description="Disordered" evidence="1">
    <location>
        <begin position="52"/>
        <end position="80"/>
    </location>
</feature>
<dbReference type="EMBL" id="AC098566">
    <property type="protein sequence ID" value="AAL77117.1"/>
    <property type="molecule type" value="Genomic_DNA"/>
</dbReference>
<dbReference type="Proteomes" id="UP000000763">
    <property type="component" value="Chromosome 10"/>
</dbReference>
<evidence type="ECO:0000313" key="3">
    <source>
        <dbReference type="Proteomes" id="UP000000763"/>
    </source>
</evidence>
<gene>
    <name evidence="2" type="primary">OSJNBa0051J07.4</name>
</gene>
<dbReference type="AlphaFoldDB" id="A0A5S6R756"/>
<sequence>MACPVMEACLDGLVGDGAADPGGWVSDVGVASPLDEVASLGEWATVRAKDVRAVPGEEEATKPSKQPDWLPEEGRQGPPDAVDVHQWDQASLASSFSTTMLPLPATNECYWEIGVRDPQNDGSNDVGRENILEMGGIIEWRRGWAVDITGRWNHGVSFMRTVGEARRSKKGGKVQRHGCQGRDAMGTMGRNVAGMDIACRVVTAAADAGEGVRGSVTTGVGARAVVAVPKLSAGGEGAKRRSLRTVKSASRAASEAHVAAF</sequence>
<name>A0A5S6R756_ORYSJ</name>